<comment type="similarity">
    <text evidence="3 11">Belongs to the peptidase M18 family.</text>
</comment>
<evidence type="ECO:0000313" key="13">
    <source>
        <dbReference type="Proteomes" id="UP000054498"/>
    </source>
</evidence>
<dbReference type="Pfam" id="PF02127">
    <property type="entry name" value="Peptidase_M18"/>
    <property type="match status" value="1"/>
</dbReference>
<dbReference type="Proteomes" id="UP000054498">
    <property type="component" value="Unassembled WGS sequence"/>
</dbReference>
<dbReference type="SUPFAM" id="SSF101821">
    <property type="entry name" value="Aminopeptidase/glucanase lid domain"/>
    <property type="match status" value="1"/>
</dbReference>
<name>A0A0D2MG16_9CHLO</name>
<dbReference type="NCBIfam" id="NF002759">
    <property type="entry name" value="PRK02813.1"/>
    <property type="match status" value="1"/>
</dbReference>
<evidence type="ECO:0000256" key="1">
    <source>
        <dbReference type="ARBA" id="ARBA00001335"/>
    </source>
</evidence>
<dbReference type="SUPFAM" id="SSF53187">
    <property type="entry name" value="Zn-dependent exopeptidases"/>
    <property type="match status" value="1"/>
</dbReference>
<dbReference type="GO" id="GO:0005737">
    <property type="term" value="C:cytoplasm"/>
    <property type="evidence" value="ECO:0007669"/>
    <property type="project" value="UniProtKB-ARBA"/>
</dbReference>
<dbReference type="Gene3D" id="3.40.630.10">
    <property type="entry name" value="Zn peptidases"/>
    <property type="match status" value="1"/>
</dbReference>
<dbReference type="GO" id="GO:0006508">
    <property type="term" value="P:proteolysis"/>
    <property type="evidence" value="ECO:0007669"/>
    <property type="project" value="UniProtKB-KW"/>
</dbReference>
<dbReference type="InterPro" id="IPR023358">
    <property type="entry name" value="Peptidase_M18_dom2"/>
</dbReference>
<dbReference type="MEROPS" id="M18.A02"/>
<dbReference type="PRINTS" id="PR00932">
    <property type="entry name" value="AMINO1PTASE"/>
</dbReference>
<accession>A0A0D2MG16</accession>
<comment type="catalytic activity">
    <reaction evidence="1">
        <text>Release of an N-terminal aspartate or glutamate from a peptide, with a preference for aspartate.</text>
        <dbReference type="EC" id="3.4.11.21"/>
    </reaction>
</comment>
<dbReference type="EMBL" id="KK104356">
    <property type="protein sequence ID" value="KIY94035.1"/>
    <property type="molecule type" value="Genomic_DNA"/>
</dbReference>
<proteinExistence type="inferred from homology"/>
<evidence type="ECO:0000256" key="4">
    <source>
        <dbReference type="ARBA" id="ARBA00011965"/>
    </source>
</evidence>
<dbReference type="GO" id="GO:0008237">
    <property type="term" value="F:metallopeptidase activity"/>
    <property type="evidence" value="ECO:0007669"/>
    <property type="project" value="UniProtKB-KW"/>
</dbReference>
<dbReference type="GeneID" id="25731438"/>
<evidence type="ECO:0000256" key="10">
    <source>
        <dbReference type="ARBA" id="ARBA00023049"/>
    </source>
</evidence>
<sequence>MAKIDAAVAKARALDMLEFINAAWTPYHAVEESAKRLAAAGFQHIAEKDAWDLQPGGKYYFTRNMSTIVAFAVGKKYSPGNPFYMIGAHTDSPCLKVKPVSKATGGGCQLINVETYGGGLWYTWFDRDLGVAGRALVREGDRLVHRLIKVTKPVLRIPMLAIHLQRNMYQEGFKPNFQTNLMPLLATSGKAAAAAAAAAPVTPSAVAGASAAAASPDGAAAAGDPATNGAAGADGSVAAKHHALFMQLVADELGCSPNDVVDFELNVCDVQPGVLGGAAEEFVFVGRLDNLASCYTAIEALCDSVRGDDSLDDEVAVRSLACFDHEEVGSDSAQGAGGPVMRDTITRVARALSQGQEGAVERALRQSFLVSADMAHALHPTYTDKHDALNAPAFHGGLVLKHNSNQRYATNAISAALFRGLGSGVEVGAFSVGSTG</sequence>
<dbReference type="KEGG" id="mng:MNEG_13927"/>
<dbReference type="InterPro" id="IPR001948">
    <property type="entry name" value="Peptidase_M18"/>
</dbReference>
<keyword evidence="10 11" id="KW-0482">Metalloprotease</keyword>
<keyword evidence="7 11" id="KW-0479">Metal-binding</keyword>
<evidence type="ECO:0000256" key="5">
    <source>
        <dbReference type="ARBA" id="ARBA00022438"/>
    </source>
</evidence>
<keyword evidence="6 11" id="KW-0645">Protease</keyword>
<keyword evidence="13" id="KW-1185">Reference proteome</keyword>
<reference evidence="12 13" key="1">
    <citation type="journal article" date="2013" name="BMC Genomics">
        <title>Reconstruction of the lipid metabolism for the microalga Monoraphidium neglectum from its genome sequence reveals characteristics suitable for biofuel production.</title>
        <authorList>
            <person name="Bogen C."/>
            <person name="Al-Dilaimi A."/>
            <person name="Albersmeier A."/>
            <person name="Wichmann J."/>
            <person name="Grundmann M."/>
            <person name="Rupp O."/>
            <person name="Lauersen K.J."/>
            <person name="Blifernez-Klassen O."/>
            <person name="Kalinowski J."/>
            <person name="Goesmann A."/>
            <person name="Mussgnug J.H."/>
            <person name="Kruse O."/>
        </authorList>
    </citation>
    <scope>NUCLEOTIDE SEQUENCE [LARGE SCALE GENOMIC DNA]</scope>
    <source>
        <strain evidence="12 13">SAG 48.87</strain>
    </source>
</reference>
<dbReference type="GO" id="GO:0004177">
    <property type="term" value="F:aminopeptidase activity"/>
    <property type="evidence" value="ECO:0007669"/>
    <property type="project" value="UniProtKB-KW"/>
</dbReference>
<dbReference type="Gene3D" id="2.30.250.10">
    <property type="entry name" value="Aminopeptidase i, Domain 2"/>
    <property type="match status" value="1"/>
</dbReference>
<evidence type="ECO:0000256" key="2">
    <source>
        <dbReference type="ARBA" id="ARBA00001947"/>
    </source>
</evidence>
<keyword evidence="9 11" id="KW-0862">Zinc</keyword>
<gene>
    <name evidence="12" type="ORF">MNEG_13927</name>
</gene>
<dbReference type="GO" id="GO:0008270">
    <property type="term" value="F:zinc ion binding"/>
    <property type="evidence" value="ECO:0007669"/>
    <property type="project" value="InterPro"/>
</dbReference>
<dbReference type="OrthoDB" id="9880441at2759"/>
<evidence type="ECO:0000256" key="3">
    <source>
        <dbReference type="ARBA" id="ARBA00008290"/>
    </source>
</evidence>
<evidence type="ECO:0000256" key="8">
    <source>
        <dbReference type="ARBA" id="ARBA00022801"/>
    </source>
</evidence>
<evidence type="ECO:0000256" key="7">
    <source>
        <dbReference type="ARBA" id="ARBA00022723"/>
    </source>
</evidence>
<dbReference type="PANTHER" id="PTHR28570">
    <property type="entry name" value="ASPARTYL AMINOPEPTIDASE"/>
    <property type="match status" value="1"/>
</dbReference>
<dbReference type="RefSeq" id="XP_013893055.1">
    <property type="nucleotide sequence ID" value="XM_014037601.1"/>
</dbReference>
<dbReference type="AlphaFoldDB" id="A0A0D2MG16"/>
<keyword evidence="8 11" id="KW-0378">Hydrolase</keyword>
<evidence type="ECO:0000256" key="9">
    <source>
        <dbReference type="ARBA" id="ARBA00022833"/>
    </source>
</evidence>
<dbReference type="FunFam" id="2.30.250.10:FF:000001">
    <property type="entry name" value="Aspartyl aminopeptidase 1"/>
    <property type="match status" value="1"/>
</dbReference>
<dbReference type="PANTHER" id="PTHR28570:SF3">
    <property type="entry name" value="ASPARTYL AMINOPEPTIDASE"/>
    <property type="match status" value="1"/>
</dbReference>
<evidence type="ECO:0000313" key="12">
    <source>
        <dbReference type="EMBL" id="KIY94035.1"/>
    </source>
</evidence>
<dbReference type="EC" id="3.4.11.21" evidence="4"/>
<organism evidence="12 13">
    <name type="scientific">Monoraphidium neglectum</name>
    <dbReference type="NCBI Taxonomy" id="145388"/>
    <lineage>
        <taxon>Eukaryota</taxon>
        <taxon>Viridiplantae</taxon>
        <taxon>Chlorophyta</taxon>
        <taxon>core chlorophytes</taxon>
        <taxon>Chlorophyceae</taxon>
        <taxon>CS clade</taxon>
        <taxon>Sphaeropleales</taxon>
        <taxon>Selenastraceae</taxon>
        <taxon>Monoraphidium</taxon>
    </lineage>
</organism>
<evidence type="ECO:0000256" key="6">
    <source>
        <dbReference type="ARBA" id="ARBA00022670"/>
    </source>
</evidence>
<dbReference type="STRING" id="145388.A0A0D2MG16"/>
<dbReference type="CDD" id="cd05658">
    <property type="entry name" value="M18_DAP"/>
    <property type="match status" value="1"/>
</dbReference>
<keyword evidence="5 11" id="KW-0031">Aminopeptidase</keyword>
<protein>
    <recommendedName>
        <fullName evidence="4">aspartyl aminopeptidase</fullName>
        <ecNumber evidence="4">3.4.11.21</ecNumber>
    </recommendedName>
</protein>
<comment type="cofactor">
    <cofactor evidence="2">
        <name>Zn(2+)</name>
        <dbReference type="ChEBI" id="CHEBI:29105"/>
    </cofactor>
</comment>
<evidence type="ECO:0000256" key="11">
    <source>
        <dbReference type="RuleBase" id="RU004386"/>
    </source>
</evidence>